<evidence type="ECO:0000259" key="3">
    <source>
        <dbReference type="PROSITE" id="PS51782"/>
    </source>
</evidence>
<dbReference type="InterPro" id="IPR022263">
    <property type="entry name" value="KxYKxGKxW"/>
</dbReference>
<dbReference type="PANTHER" id="PTHR33734:SF22">
    <property type="entry name" value="MEMBRANE-BOUND LYTIC MUREIN TRANSGLYCOSYLASE D"/>
    <property type="match status" value="1"/>
</dbReference>
<dbReference type="SUPFAM" id="SSF54106">
    <property type="entry name" value="LysM domain"/>
    <property type="match status" value="2"/>
</dbReference>
<evidence type="ECO:0000256" key="1">
    <source>
        <dbReference type="ARBA" id="ARBA00022729"/>
    </source>
</evidence>
<protein>
    <submittedName>
        <fullName evidence="4">LysM peptidoglycan-binding domain-containing protein</fullName>
    </submittedName>
</protein>
<feature type="compositionally biased region" description="Polar residues" evidence="2">
    <location>
        <begin position="167"/>
        <end position="195"/>
    </location>
</feature>
<dbReference type="RefSeq" id="WP_243913460.1">
    <property type="nucleotide sequence ID" value="NZ_JAAECY010000005.1"/>
</dbReference>
<name>A0ABT0AJA0_9LACT</name>
<feature type="compositionally biased region" description="Low complexity" evidence="2">
    <location>
        <begin position="196"/>
        <end position="240"/>
    </location>
</feature>
<dbReference type="SMART" id="SM00257">
    <property type="entry name" value="LysM"/>
    <property type="match status" value="2"/>
</dbReference>
<evidence type="ECO:0000256" key="2">
    <source>
        <dbReference type="SAM" id="MobiDB-lite"/>
    </source>
</evidence>
<dbReference type="Gene3D" id="3.10.350.10">
    <property type="entry name" value="LysM domain"/>
    <property type="match status" value="2"/>
</dbReference>
<dbReference type="InterPro" id="IPR036779">
    <property type="entry name" value="LysM_dom_sf"/>
</dbReference>
<evidence type="ECO:0000313" key="4">
    <source>
        <dbReference type="EMBL" id="MCJ1976583.1"/>
    </source>
</evidence>
<dbReference type="Pfam" id="PF01476">
    <property type="entry name" value="LysM"/>
    <property type="match status" value="2"/>
</dbReference>
<feature type="domain" description="LysM" evidence="3">
    <location>
        <begin position="54"/>
        <end position="99"/>
    </location>
</feature>
<dbReference type="Proteomes" id="UP001522462">
    <property type="component" value="Unassembled WGS sequence"/>
</dbReference>
<dbReference type="PROSITE" id="PS51782">
    <property type="entry name" value="LYSM"/>
    <property type="match status" value="2"/>
</dbReference>
<comment type="caution">
    <text evidence="4">The sequence shown here is derived from an EMBL/GenBank/DDBJ whole genome shotgun (WGS) entry which is preliminary data.</text>
</comment>
<evidence type="ECO:0000313" key="5">
    <source>
        <dbReference type="Proteomes" id="UP001522462"/>
    </source>
</evidence>
<feature type="region of interest" description="Disordered" evidence="2">
    <location>
        <begin position="166"/>
        <end position="259"/>
    </location>
</feature>
<sequence>MEKKYSRIEKHNREKMIKNYRMWKKGKTWLFTGSALTMLLGGAIISTASSVEAASYTIKPGDTLWGIAENHKIRLNTLEEANQNIANYDLIFPNQVVEIPTDKGLSNTDYIVKLGDSLWKIATENGMTLSELFSLNPQYDMVHSFIYPGDIIKIAVSDRKKIDNQVAEESQVSPVSVTNGSVITPSHPVTSPETSPNNPATNPGTTPNNPATDPGTTPNNPATDPGTTPNNPATDPGTTPSHPGTDANSETVKAKDKLKSEAEVINASAITIRNQADEALSTATNAQEQAQLAFNSAQKQAQIANEAANQAQAIAQVKDTAKTAAEQATLAAQAANTEAMNQGLQATIQSSKAALSAAQAAQIEVETASIHAQDAAVAAIIAFQDAKVTVQETQTYVNKANIAKAIAEEKAMAATTAATAAQTALKAAQDALAEATKYAESATKHKTEAQVVAQQIGTEAVSLYQDEAGNKIGDGTKDPGSAYRQVGTPTITSTKKEVTTGVQGQYMLVRTTTYTMHKIMASEATVNVDEAGNVITPTDEYKLVSTVKGEPVAQENGDTLTTTTNTYHKIQHVTINIDENGVTITPSDTYKLVSTSNPVIAANGDVSTTITYHKIQHTKGDSQTINLDENNKVITSTTGMVVLYTKVVDHVETLPNGDTITTSVSKTVWHVPSDSTIVKNITENGTVIGESVSSDDYKFVSTNTESKTTKGDTITTITNTYHKIVKTTKAESVNIDEAGNVITPSRDYKLVSSIDAKPIVTTAENGDTTTVITTTNTYYKIVKTTKAESVNIDEAGNVITPSNDYKLVSSIAGAPVSVTLANGDIVSTVTTTNTYHKIVKTTKAESVNIDEAGKTITPSSDYKLVSSVDGKPVVVTLANGDIVSTVTTTNTYHKMQTITGTDKTVNVLDNTNQEITDVTGLTNMGTKTIKVTETKDNGDIVVYNKTTITYHKPVQIGSDIIVNNVNGNTVTESIDTDKFNLLKETNEHTNIQANGDYSVTTTRFYETKPLTIEEFKNYIAVNITKALNQQRQRIITSIPGLKQSLIDYGIDPDASITDMSAEEQASGNGDAQAAADEAAENDILAHSNYGDLAQNISKLGSIGVNNFTKAMANEVINRIVDMNWNEFEALKSTIVDGNLPVSNHANGHLNNVLMASKIYTGVAVSIRGNVYVASNFS</sequence>
<dbReference type="PANTHER" id="PTHR33734">
    <property type="entry name" value="LYSM DOMAIN-CONTAINING GPI-ANCHORED PROTEIN 2"/>
    <property type="match status" value="1"/>
</dbReference>
<keyword evidence="1" id="KW-0732">Signal</keyword>
<accession>A0ABT0AJA0</accession>
<dbReference type="NCBIfam" id="TIGR03715">
    <property type="entry name" value="KxYKxGKxW"/>
    <property type="match status" value="1"/>
</dbReference>
<gene>
    <name evidence="4" type="ORF">GYN19_01235</name>
</gene>
<keyword evidence="5" id="KW-1185">Reference proteome</keyword>
<proteinExistence type="predicted"/>
<dbReference type="EMBL" id="JAAEDA010000001">
    <property type="protein sequence ID" value="MCJ1976583.1"/>
    <property type="molecule type" value="Genomic_DNA"/>
</dbReference>
<reference evidence="4 5" key="1">
    <citation type="journal article" date="2022" name="Microbiol. Res.">
        <title>Comparative genome analysis, predicted lifestyle and antimicrobial strategies of Lactococcus carnosus and Lactococcus paracarnosus isolated from meat.</title>
        <authorList>
            <person name="Werum V."/>
            <person name="Ehrmann M."/>
            <person name="Vogel R."/>
            <person name="Hilgarth M."/>
        </authorList>
    </citation>
    <scope>NUCLEOTIDE SEQUENCE [LARGE SCALE GENOMIC DNA]</scope>
    <source>
        <strain evidence="4 5">TMW21897</strain>
    </source>
</reference>
<feature type="domain" description="LysM" evidence="3">
    <location>
        <begin position="108"/>
        <end position="154"/>
    </location>
</feature>
<organism evidence="4 5">
    <name type="scientific">Pseudolactococcus paracarnosus</name>
    <dbReference type="NCBI Taxonomy" id="2749962"/>
    <lineage>
        <taxon>Bacteria</taxon>
        <taxon>Bacillati</taxon>
        <taxon>Bacillota</taxon>
        <taxon>Bacilli</taxon>
        <taxon>Lactobacillales</taxon>
        <taxon>Streptococcaceae</taxon>
        <taxon>Pseudolactococcus</taxon>
    </lineage>
</organism>
<dbReference type="CDD" id="cd00118">
    <property type="entry name" value="LysM"/>
    <property type="match status" value="2"/>
</dbReference>
<dbReference type="InterPro" id="IPR018392">
    <property type="entry name" value="LysM"/>
</dbReference>